<reference evidence="1" key="1">
    <citation type="journal article" date="2020" name="Stud. Mycol.">
        <title>101 Dothideomycetes genomes: a test case for predicting lifestyles and emergence of pathogens.</title>
        <authorList>
            <person name="Haridas S."/>
            <person name="Albert R."/>
            <person name="Binder M."/>
            <person name="Bloem J."/>
            <person name="Labutti K."/>
            <person name="Salamov A."/>
            <person name="Andreopoulos B."/>
            <person name="Baker S."/>
            <person name="Barry K."/>
            <person name="Bills G."/>
            <person name="Bluhm B."/>
            <person name="Cannon C."/>
            <person name="Castanera R."/>
            <person name="Culley D."/>
            <person name="Daum C."/>
            <person name="Ezra D."/>
            <person name="Gonzalez J."/>
            <person name="Henrissat B."/>
            <person name="Kuo A."/>
            <person name="Liang C."/>
            <person name="Lipzen A."/>
            <person name="Lutzoni F."/>
            <person name="Magnuson J."/>
            <person name="Mondo S."/>
            <person name="Nolan M."/>
            <person name="Ohm R."/>
            <person name="Pangilinan J."/>
            <person name="Park H.-J."/>
            <person name="Ramirez L."/>
            <person name="Alfaro M."/>
            <person name="Sun H."/>
            <person name="Tritt A."/>
            <person name="Yoshinaga Y."/>
            <person name="Zwiers L.-H."/>
            <person name="Turgeon B."/>
            <person name="Goodwin S."/>
            <person name="Spatafora J."/>
            <person name="Crous P."/>
            <person name="Grigoriev I."/>
        </authorList>
    </citation>
    <scope>NUCLEOTIDE SEQUENCE</scope>
    <source>
        <strain evidence="1">CBS 116005</strain>
    </source>
</reference>
<evidence type="ECO:0000313" key="2">
    <source>
        <dbReference type="Proteomes" id="UP000799436"/>
    </source>
</evidence>
<organism evidence="1 2">
    <name type="scientific">Teratosphaeria nubilosa</name>
    <dbReference type="NCBI Taxonomy" id="161662"/>
    <lineage>
        <taxon>Eukaryota</taxon>
        <taxon>Fungi</taxon>
        <taxon>Dikarya</taxon>
        <taxon>Ascomycota</taxon>
        <taxon>Pezizomycotina</taxon>
        <taxon>Dothideomycetes</taxon>
        <taxon>Dothideomycetidae</taxon>
        <taxon>Mycosphaerellales</taxon>
        <taxon>Teratosphaeriaceae</taxon>
        <taxon>Teratosphaeria</taxon>
    </lineage>
</organism>
<dbReference type="Proteomes" id="UP000799436">
    <property type="component" value="Unassembled WGS sequence"/>
</dbReference>
<keyword evidence="2" id="KW-1185">Reference proteome</keyword>
<gene>
    <name evidence="1" type="ORF">EJ03DRAFT_326393</name>
</gene>
<proteinExistence type="predicted"/>
<name>A0A6G1LC40_9PEZI</name>
<dbReference type="AlphaFoldDB" id="A0A6G1LC40"/>
<evidence type="ECO:0000313" key="1">
    <source>
        <dbReference type="EMBL" id="KAF2770503.1"/>
    </source>
</evidence>
<protein>
    <submittedName>
        <fullName evidence="1">Uncharacterized protein</fullName>
    </submittedName>
</protein>
<accession>A0A6G1LC40</accession>
<dbReference type="EMBL" id="ML995825">
    <property type="protein sequence ID" value="KAF2770503.1"/>
    <property type="molecule type" value="Genomic_DNA"/>
</dbReference>
<sequence length="56" mass="6366">MAWHFVAAVGSVEARPSALMHSKSARMVRPNPRIRTCAARNDIHLTDQLIKWSPQR</sequence>